<keyword evidence="1" id="KW-0863">Zinc-finger</keyword>
<dbReference type="OrthoDB" id="8186755at2759"/>
<evidence type="ECO:0000313" key="5">
    <source>
        <dbReference type="Proteomes" id="UP000887013"/>
    </source>
</evidence>
<keyword evidence="1" id="KW-0862">Zinc</keyword>
<feature type="region of interest" description="Disordered" evidence="2">
    <location>
        <begin position="1"/>
        <end position="49"/>
    </location>
</feature>
<dbReference type="EMBL" id="BMAW01045577">
    <property type="protein sequence ID" value="GFS50787.1"/>
    <property type="molecule type" value="Genomic_DNA"/>
</dbReference>
<evidence type="ECO:0000313" key="4">
    <source>
        <dbReference type="EMBL" id="GFS50787.1"/>
    </source>
</evidence>
<dbReference type="AlphaFoldDB" id="A0A8X6JA56"/>
<dbReference type="GO" id="GO:0008270">
    <property type="term" value="F:zinc ion binding"/>
    <property type="evidence" value="ECO:0007669"/>
    <property type="project" value="UniProtKB-KW"/>
</dbReference>
<feature type="compositionally biased region" description="Polar residues" evidence="2">
    <location>
        <begin position="39"/>
        <end position="49"/>
    </location>
</feature>
<feature type="compositionally biased region" description="Low complexity" evidence="2">
    <location>
        <begin position="1"/>
        <end position="11"/>
    </location>
</feature>
<name>A0A8X6JA56_NEPPI</name>
<protein>
    <submittedName>
        <fullName evidence="4">Zinc finger protein 423</fullName>
    </submittedName>
</protein>
<dbReference type="Gene3D" id="3.30.160.60">
    <property type="entry name" value="Classic Zinc Finger"/>
    <property type="match status" value="1"/>
</dbReference>
<evidence type="ECO:0000256" key="2">
    <source>
        <dbReference type="SAM" id="MobiDB-lite"/>
    </source>
</evidence>
<feature type="compositionally biased region" description="Low complexity" evidence="2">
    <location>
        <begin position="19"/>
        <end position="36"/>
    </location>
</feature>
<dbReference type="PROSITE" id="PS50157">
    <property type="entry name" value="ZINC_FINGER_C2H2_2"/>
    <property type="match status" value="1"/>
</dbReference>
<keyword evidence="5" id="KW-1185">Reference proteome</keyword>
<evidence type="ECO:0000259" key="3">
    <source>
        <dbReference type="PROSITE" id="PS50157"/>
    </source>
</evidence>
<dbReference type="SUPFAM" id="SSF57667">
    <property type="entry name" value="beta-beta-alpha zinc fingers"/>
    <property type="match status" value="1"/>
</dbReference>
<dbReference type="InterPro" id="IPR013087">
    <property type="entry name" value="Znf_C2H2_type"/>
</dbReference>
<proteinExistence type="predicted"/>
<comment type="caution">
    <text evidence="4">The sequence shown here is derived from an EMBL/GenBank/DDBJ whole genome shotgun (WGS) entry which is preliminary data.</text>
</comment>
<keyword evidence="1" id="KW-0479">Metal-binding</keyword>
<dbReference type="InterPro" id="IPR036236">
    <property type="entry name" value="Znf_C2H2_sf"/>
</dbReference>
<reference evidence="4" key="1">
    <citation type="submission" date="2020-08" db="EMBL/GenBank/DDBJ databases">
        <title>Multicomponent nature underlies the extraordinary mechanical properties of spider dragline silk.</title>
        <authorList>
            <person name="Kono N."/>
            <person name="Nakamura H."/>
            <person name="Mori M."/>
            <person name="Yoshida Y."/>
            <person name="Ohtoshi R."/>
            <person name="Malay A.D."/>
            <person name="Moran D.A.P."/>
            <person name="Tomita M."/>
            <person name="Numata K."/>
            <person name="Arakawa K."/>
        </authorList>
    </citation>
    <scope>NUCLEOTIDE SEQUENCE</scope>
</reference>
<dbReference type="Proteomes" id="UP000887013">
    <property type="component" value="Unassembled WGS sequence"/>
</dbReference>
<evidence type="ECO:0000256" key="1">
    <source>
        <dbReference type="PROSITE-ProRule" id="PRU00042"/>
    </source>
</evidence>
<feature type="domain" description="C2H2-type" evidence="3">
    <location>
        <begin position="59"/>
        <end position="87"/>
    </location>
</feature>
<organism evidence="4 5">
    <name type="scientific">Nephila pilipes</name>
    <name type="common">Giant wood spider</name>
    <name type="synonym">Nephila maculata</name>
    <dbReference type="NCBI Taxonomy" id="299642"/>
    <lineage>
        <taxon>Eukaryota</taxon>
        <taxon>Metazoa</taxon>
        <taxon>Ecdysozoa</taxon>
        <taxon>Arthropoda</taxon>
        <taxon>Chelicerata</taxon>
        <taxon>Arachnida</taxon>
        <taxon>Araneae</taxon>
        <taxon>Araneomorphae</taxon>
        <taxon>Entelegynae</taxon>
        <taxon>Araneoidea</taxon>
        <taxon>Nephilidae</taxon>
        <taxon>Nephila</taxon>
    </lineage>
</organism>
<accession>A0A8X6JA56</accession>
<sequence>MRKKISSLWGSNCGGGGSSSLRSSDTPDDLSLSPGDCPTPTSGDSELSYTVGVTENTPYGCQFCDKAFPRLSYLKRHEQVRGASIHS</sequence>
<gene>
    <name evidence="4" type="primary">Znf423_3</name>
    <name evidence="4" type="ORF">NPIL_169851</name>
</gene>